<dbReference type="PANTHER" id="PTHR39596">
    <property type="match status" value="1"/>
</dbReference>
<feature type="domain" description="Heterokaryon incompatibility" evidence="1">
    <location>
        <begin position="378"/>
        <end position="454"/>
    </location>
</feature>
<reference evidence="2" key="1">
    <citation type="submission" date="2022-11" db="EMBL/GenBank/DDBJ databases">
        <title>Genome Sequence of Cubamyces cubensis.</title>
        <authorList>
            <person name="Buettner E."/>
        </authorList>
    </citation>
    <scope>NUCLEOTIDE SEQUENCE</scope>
    <source>
        <strain evidence="2">MPL-01</strain>
    </source>
</reference>
<comment type="caution">
    <text evidence="2">The sequence shown here is derived from an EMBL/GenBank/DDBJ whole genome shotgun (WGS) entry which is preliminary data.</text>
</comment>
<name>A0AAD7TLU6_9APHY</name>
<proteinExistence type="predicted"/>
<evidence type="ECO:0000259" key="1">
    <source>
        <dbReference type="Pfam" id="PF06985"/>
    </source>
</evidence>
<dbReference type="EMBL" id="JAPEVG010000303">
    <property type="protein sequence ID" value="KAJ8469156.1"/>
    <property type="molecule type" value="Genomic_DNA"/>
</dbReference>
<accession>A0AAD7TLU6</accession>
<dbReference type="PANTHER" id="PTHR39596:SF2">
    <property type="entry name" value="HET DOMAIN PROTEIN (AFU_ORTHOLOGUE AFUA_1G17550)-RELATED"/>
    <property type="match status" value="1"/>
</dbReference>
<dbReference type="InterPro" id="IPR010730">
    <property type="entry name" value="HET"/>
</dbReference>
<organism evidence="2 3">
    <name type="scientific">Trametes cubensis</name>
    <dbReference type="NCBI Taxonomy" id="1111947"/>
    <lineage>
        <taxon>Eukaryota</taxon>
        <taxon>Fungi</taxon>
        <taxon>Dikarya</taxon>
        <taxon>Basidiomycota</taxon>
        <taxon>Agaricomycotina</taxon>
        <taxon>Agaricomycetes</taxon>
        <taxon>Polyporales</taxon>
        <taxon>Polyporaceae</taxon>
        <taxon>Trametes</taxon>
    </lineage>
</organism>
<gene>
    <name evidence="2" type="ORF">ONZ51_g9187</name>
</gene>
<keyword evidence="3" id="KW-1185">Reference proteome</keyword>
<dbReference type="Proteomes" id="UP001215151">
    <property type="component" value="Unassembled WGS sequence"/>
</dbReference>
<evidence type="ECO:0000313" key="2">
    <source>
        <dbReference type="EMBL" id="KAJ8469156.1"/>
    </source>
</evidence>
<dbReference type="AlphaFoldDB" id="A0AAD7TLU6"/>
<sequence length="806" mass="88995">MPTPTDYHPTELDLYHGLFLDCLTHYLKDLWRVRTSDTASPMPFSLESVRESVLPAQLPDRFVINEHDLPHDAIDTSVPTSEAWTIGLLLDIPWLGARHGEPDYPVCSSLSNYVAIRRPKGIVYSLHDDAALWLGAMAFGLLEAITQMRIPARILLTQGKNMEETVISGSRILQIFAWWVRDRKKRVFGDELSDHEHGRKVAQLLRRALRALTHEYNRTWSVLAYANVPQDKGTNIRCGIAHLVIVLWNLVRNDALTGWASLPEISESIETFPSPSQTNASFISCANGIVRCCSLRAGALTPSRSYNSLATNLPLSFLISLASRHMSGPSQANMLTAGKTNVRPPLDDVLRLLDDDIVPVIVYDGSVIRVIPAQDKPYVAISHVWSEGMGSTTDVGLPACLVEHISSLARSLLPEHGGAFWMDSLCVPSAREQRKKAIRLMADTYRNAAKVLVIDDSVRTLCHSERTAWPEVLLRIATSAWVRRVWTLQEGLLAHQLCFEFIDGAASINVASSQMSPYDGLVPVISLRAMANQGPPVFPGRQPSLFEVVFLLRGRMTTKAEDELIAIGSLLQPRIQIDELLAQNDGPDLAERRMKVVLLGTRDIPLAVPFGTCARSTLEGFTWAPCMLSKDLPANWSDDTVTGTCTEEGLVGRYSLALLDKPITIPADRKNVDPTTSIGMQYAKIGAIVVSHRQSNSFHVLTVNDDLLGLELGPFDALLFLPKDGASFGSTVKGVVCIAVRRLPAGRVTIMGALANGTLQEHPIAVKYVARLEISCLRTSLEKKWEREGLPAEELGDLREVWTRLT</sequence>
<dbReference type="Pfam" id="PF06985">
    <property type="entry name" value="HET"/>
    <property type="match status" value="1"/>
</dbReference>
<evidence type="ECO:0000313" key="3">
    <source>
        <dbReference type="Proteomes" id="UP001215151"/>
    </source>
</evidence>
<protein>
    <recommendedName>
        <fullName evidence="1">Heterokaryon incompatibility domain-containing protein</fullName>
    </recommendedName>
</protein>